<organism evidence="2 3">
    <name type="scientific">Corynespora cassiicola Philippines</name>
    <dbReference type="NCBI Taxonomy" id="1448308"/>
    <lineage>
        <taxon>Eukaryota</taxon>
        <taxon>Fungi</taxon>
        <taxon>Dikarya</taxon>
        <taxon>Ascomycota</taxon>
        <taxon>Pezizomycotina</taxon>
        <taxon>Dothideomycetes</taxon>
        <taxon>Pleosporomycetidae</taxon>
        <taxon>Pleosporales</taxon>
        <taxon>Corynesporascaceae</taxon>
        <taxon>Corynespora</taxon>
    </lineage>
</organism>
<accession>A0A2T2P7Z9</accession>
<feature type="region of interest" description="Disordered" evidence="1">
    <location>
        <begin position="1"/>
        <end position="109"/>
    </location>
</feature>
<name>A0A2T2P7Z9_CORCC</name>
<feature type="compositionally biased region" description="Polar residues" evidence="1">
    <location>
        <begin position="100"/>
        <end position="109"/>
    </location>
</feature>
<gene>
    <name evidence="2" type="ORF">BS50DRAFT_569267</name>
</gene>
<feature type="non-terminal residue" evidence="2">
    <location>
        <position position="109"/>
    </location>
</feature>
<feature type="compositionally biased region" description="Polar residues" evidence="1">
    <location>
        <begin position="33"/>
        <end position="49"/>
    </location>
</feature>
<dbReference type="EMBL" id="KZ678129">
    <property type="protein sequence ID" value="PSN73784.1"/>
    <property type="molecule type" value="Genomic_DNA"/>
</dbReference>
<keyword evidence="3" id="KW-1185">Reference proteome</keyword>
<evidence type="ECO:0000256" key="1">
    <source>
        <dbReference type="SAM" id="MobiDB-lite"/>
    </source>
</evidence>
<feature type="compositionally biased region" description="Polar residues" evidence="1">
    <location>
        <begin position="60"/>
        <end position="69"/>
    </location>
</feature>
<dbReference type="Proteomes" id="UP000240883">
    <property type="component" value="Unassembled WGS sequence"/>
</dbReference>
<protein>
    <submittedName>
        <fullName evidence="2">Uncharacterized protein</fullName>
    </submittedName>
</protein>
<evidence type="ECO:0000313" key="2">
    <source>
        <dbReference type="EMBL" id="PSN73784.1"/>
    </source>
</evidence>
<reference evidence="2 3" key="1">
    <citation type="journal article" date="2018" name="Front. Microbiol.">
        <title>Genome-Wide Analysis of Corynespora cassiicola Leaf Fall Disease Putative Effectors.</title>
        <authorList>
            <person name="Lopez D."/>
            <person name="Ribeiro S."/>
            <person name="Label P."/>
            <person name="Fumanal B."/>
            <person name="Venisse J.S."/>
            <person name="Kohler A."/>
            <person name="de Oliveira R.R."/>
            <person name="Labutti K."/>
            <person name="Lipzen A."/>
            <person name="Lail K."/>
            <person name="Bauer D."/>
            <person name="Ohm R.A."/>
            <person name="Barry K.W."/>
            <person name="Spatafora J."/>
            <person name="Grigoriev I.V."/>
            <person name="Martin F.M."/>
            <person name="Pujade-Renaud V."/>
        </authorList>
    </citation>
    <scope>NUCLEOTIDE SEQUENCE [LARGE SCALE GENOMIC DNA]</scope>
    <source>
        <strain evidence="2 3">Philippines</strain>
    </source>
</reference>
<evidence type="ECO:0000313" key="3">
    <source>
        <dbReference type="Proteomes" id="UP000240883"/>
    </source>
</evidence>
<dbReference type="AlphaFoldDB" id="A0A2T2P7Z9"/>
<proteinExistence type="predicted"/>
<sequence>MAATDDMAHAGALNVVEDGNRQASLPNMLPAHASSSQSPIEHGQANFTSLVEDEDANHGINGNASNHNGQPGDFNPGSSLRRRPTRLSDYLIDEDPESRAQWQDSWDTD</sequence>